<dbReference type="AlphaFoldDB" id="A0A2H3CX27"/>
<feature type="transmembrane region" description="Helical" evidence="1">
    <location>
        <begin position="107"/>
        <end position="127"/>
    </location>
</feature>
<protein>
    <submittedName>
        <fullName evidence="2">Uncharacterized protein</fullName>
    </submittedName>
</protein>
<reference evidence="3" key="1">
    <citation type="journal article" date="2017" name="Nat. Ecol. Evol.">
        <title>Genome expansion and lineage-specific genetic innovations in the forest pathogenic fungi Armillaria.</title>
        <authorList>
            <person name="Sipos G."/>
            <person name="Prasanna A.N."/>
            <person name="Walter M.C."/>
            <person name="O'Connor E."/>
            <person name="Balint B."/>
            <person name="Krizsan K."/>
            <person name="Kiss B."/>
            <person name="Hess J."/>
            <person name="Varga T."/>
            <person name="Slot J."/>
            <person name="Riley R."/>
            <person name="Boka B."/>
            <person name="Rigling D."/>
            <person name="Barry K."/>
            <person name="Lee J."/>
            <person name="Mihaltcheva S."/>
            <person name="LaButti K."/>
            <person name="Lipzen A."/>
            <person name="Waldron R."/>
            <person name="Moloney N.M."/>
            <person name="Sperisen C."/>
            <person name="Kredics L."/>
            <person name="Vagvoelgyi C."/>
            <person name="Patrignani A."/>
            <person name="Fitzpatrick D."/>
            <person name="Nagy I."/>
            <person name="Doyle S."/>
            <person name="Anderson J.B."/>
            <person name="Grigoriev I.V."/>
            <person name="Gueldener U."/>
            <person name="Muensterkoetter M."/>
            <person name="Nagy L.G."/>
        </authorList>
    </citation>
    <scope>NUCLEOTIDE SEQUENCE [LARGE SCALE GENOMIC DNA]</scope>
    <source>
        <strain evidence="3">Ar21-2</strain>
    </source>
</reference>
<dbReference type="OrthoDB" id="196103at2759"/>
<keyword evidence="1" id="KW-1133">Transmembrane helix</keyword>
<keyword evidence="3" id="KW-1185">Reference proteome</keyword>
<organism evidence="2 3">
    <name type="scientific">Armillaria gallica</name>
    <name type="common">Bulbous honey fungus</name>
    <name type="synonym">Armillaria bulbosa</name>
    <dbReference type="NCBI Taxonomy" id="47427"/>
    <lineage>
        <taxon>Eukaryota</taxon>
        <taxon>Fungi</taxon>
        <taxon>Dikarya</taxon>
        <taxon>Basidiomycota</taxon>
        <taxon>Agaricomycotina</taxon>
        <taxon>Agaricomycetes</taxon>
        <taxon>Agaricomycetidae</taxon>
        <taxon>Agaricales</taxon>
        <taxon>Marasmiineae</taxon>
        <taxon>Physalacriaceae</taxon>
        <taxon>Armillaria</taxon>
    </lineage>
</organism>
<proteinExistence type="predicted"/>
<dbReference type="EMBL" id="KZ293758">
    <property type="protein sequence ID" value="PBK79856.1"/>
    <property type="molecule type" value="Genomic_DNA"/>
</dbReference>
<accession>A0A2H3CX27</accession>
<evidence type="ECO:0000313" key="2">
    <source>
        <dbReference type="EMBL" id="PBK79856.1"/>
    </source>
</evidence>
<name>A0A2H3CX27_ARMGA</name>
<dbReference type="InParanoid" id="A0A2H3CX27"/>
<keyword evidence="1" id="KW-0812">Transmembrane</keyword>
<feature type="transmembrane region" description="Helical" evidence="1">
    <location>
        <begin position="167"/>
        <end position="187"/>
    </location>
</feature>
<keyword evidence="1" id="KW-0472">Membrane</keyword>
<evidence type="ECO:0000313" key="3">
    <source>
        <dbReference type="Proteomes" id="UP000217790"/>
    </source>
</evidence>
<evidence type="ECO:0000256" key="1">
    <source>
        <dbReference type="SAM" id="Phobius"/>
    </source>
</evidence>
<sequence length="193" mass="21671">MDDGTRIVKQSGQADSQTNSNVNSALYLMFAAMGFFARATNIHSNADFVASHVLDVHWFLIDRAELVDDGVPYHNAKSGFSCLFSTSTVLSVTAGRNRISAANAIDYGIYIGFLVLTLIEFSGFNGAIFNIHTRGLNNVYHWLSKIVRFLLIGLLDQKFINRRIRAYAGWTVLFLMAFVVHIWGYFYQRGLEA</sequence>
<gene>
    <name evidence="2" type="ORF">ARMGADRAFT_1040497</name>
</gene>
<dbReference type="Proteomes" id="UP000217790">
    <property type="component" value="Unassembled WGS sequence"/>
</dbReference>